<comment type="caution">
    <text evidence="1">The sequence shown here is derived from an EMBL/GenBank/DDBJ whole genome shotgun (WGS) entry which is preliminary data.</text>
</comment>
<gene>
    <name evidence="1" type="ORF">MILVUS5_LOCUS17235</name>
</gene>
<proteinExistence type="predicted"/>
<reference evidence="1" key="1">
    <citation type="submission" date="2023-10" db="EMBL/GenBank/DDBJ databases">
        <authorList>
            <person name="Rodriguez Cubillos JULIANA M."/>
            <person name="De Vega J."/>
        </authorList>
    </citation>
    <scope>NUCLEOTIDE SEQUENCE</scope>
</reference>
<evidence type="ECO:0000313" key="1">
    <source>
        <dbReference type="EMBL" id="CAJ2649020.1"/>
    </source>
</evidence>
<organism evidence="1 2">
    <name type="scientific">Trifolium pratense</name>
    <name type="common">Red clover</name>
    <dbReference type="NCBI Taxonomy" id="57577"/>
    <lineage>
        <taxon>Eukaryota</taxon>
        <taxon>Viridiplantae</taxon>
        <taxon>Streptophyta</taxon>
        <taxon>Embryophyta</taxon>
        <taxon>Tracheophyta</taxon>
        <taxon>Spermatophyta</taxon>
        <taxon>Magnoliopsida</taxon>
        <taxon>eudicotyledons</taxon>
        <taxon>Gunneridae</taxon>
        <taxon>Pentapetalae</taxon>
        <taxon>rosids</taxon>
        <taxon>fabids</taxon>
        <taxon>Fabales</taxon>
        <taxon>Fabaceae</taxon>
        <taxon>Papilionoideae</taxon>
        <taxon>50 kb inversion clade</taxon>
        <taxon>NPAAA clade</taxon>
        <taxon>Hologalegina</taxon>
        <taxon>IRL clade</taxon>
        <taxon>Trifolieae</taxon>
        <taxon>Trifolium</taxon>
    </lineage>
</organism>
<name>A0ACB0JVB5_TRIPR</name>
<dbReference type="Proteomes" id="UP001177021">
    <property type="component" value="Unassembled WGS sequence"/>
</dbReference>
<accession>A0ACB0JVB5</accession>
<sequence>MDTPMTWQQHTLATWFGLLANLISFGVFLAPILTFIRIHRRRSTENFQSLPYLVALFSCMLWLYYGFLLEHGIFIIGINAAGCLFEAVYITLYLIYAHGDAKRLTLKLLMAINVGLLLSIFLVIEFAITKKNRVMILGWISTSVSIGVFAAPLSVMVQVIRTRSVTSMPLALSVCLIVSAGVWFCYGVFVGDMNIYLPNVIGLTLGAIQVLLYCYYSCAGRETDIERAVVQENLREGGDNLVGGDAPVIELVEVGGRLVEVAEGGGREVGSVTAGGEEGERGEVAEGGGGEVSEDTEERGVEDQGELGGDAPAIELVEVGGRLVEVAEGGGREVGSVTAGGEEGERGEVAEGGADRGPVAGEEEEREEVAEGGGGEVSEDIEERGVEDRG</sequence>
<keyword evidence="2" id="KW-1185">Reference proteome</keyword>
<evidence type="ECO:0000313" key="2">
    <source>
        <dbReference type="Proteomes" id="UP001177021"/>
    </source>
</evidence>
<dbReference type="EMBL" id="CASHSV030000109">
    <property type="protein sequence ID" value="CAJ2649020.1"/>
    <property type="molecule type" value="Genomic_DNA"/>
</dbReference>
<protein>
    <submittedName>
        <fullName evidence="1">Uncharacterized protein</fullName>
    </submittedName>
</protein>